<dbReference type="Proteomes" id="UP000265100">
    <property type="component" value="Chromosome 4"/>
</dbReference>
<dbReference type="GeneTree" id="ENSGT00390000011149"/>
<reference evidence="3 4" key="1">
    <citation type="submission" date="2018-05" db="EMBL/GenBank/DDBJ databases">
        <authorList>
            <person name="Datahose"/>
        </authorList>
    </citation>
    <scope>NUCLEOTIDE SEQUENCE</scope>
</reference>
<dbReference type="Ensembl" id="ENSACLT00000062488.1">
    <property type="protein sequence ID" value="ENSACLP00000054179.1"/>
    <property type="gene ID" value="ENSACLG00000033002.1"/>
</dbReference>
<evidence type="ECO:0008006" key="5">
    <source>
        <dbReference type="Google" id="ProtNLM"/>
    </source>
</evidence>
<proteinExistence type="predicted"/>
<sequence length="370" mass="41162">MSLLCAVEEAVRSCKVEQAKVNHRIQLYRELLKSLTPQPEVSFEETELAGAAPTGVSPCDKEDIELLEKALEKALRVRTSSEPSKKESKIPKPGKETGTLGARPVDITHSSAASRGSQRTIRSSTKSASLDRKGIFSEQTTKWKSLKSKQSRLWDKAVALQTNPGPGKSHFMERMRATFPRNWPFGSPYETRALLDRLIHQAQDLKQLCGEPLTKQMPEITLRLVSTGDKYDSCMSLERLQLTAAELKNFADQVKQEWKAWDRWRPEGGCFCPTGANGVQGDGRTSPLPLTITYATEAELQELEQLRMRVALLQQEVDLEQALLDTLSPQFSAVVPGPERLSPSVLRDMYSLLGEGGERFPAIVLDSEPA</sequence>
<dbReference type="InterPro" id="IPR031518">
    <property type="entry name" value="DUF4693"/>
</dbReference>
<keyword evidence="4" id="KW-1185">Reference proteome</keyword>
<feature type="compositionally biased region" description="Basic and acidic residues" evidence="2">
    <location>
        <begin position="83"/>
        <end position="95"/>
    </location>
</feature>
<dbReference type="PANTHER" id="PTHR14870:SF1">
    <property type="entry name" value="TUBULIN EPSILON AND DELTA COMPLEX PROTEIN 2"/>
    <property type="match status" value="1"/>
</dbReference>
<evidence type="ECO:0000256" key="2">
    <source>
        <dbReference type="SAM" id="MobiDB-lite"/>
    </source>
</evidence>
<reference evidence="4" key="2">
    <citation type="submission" date="2023-03" db="EMBL/GenBank/DDBJ databases">
        <authorList>
            <consortium name="Wellcome Sanger Institute Data Sharing"/>
        </authorList>
    </citation>
    <scope>NUCLEOTIDE SEQUENCE [LARGE SCALE GENOMIC DNA]</scope>
</reference>
<dbReference type="Pfam" id="PF15764">
    <property type="entry name" value="DUF4693"/>
    <property type="match status" value="1"/>
</dbReference>
<reference evidence="3" key="3">
    <citation type="submission" date="2025-08" db="UniProtKB">
        <authorList>
            <consortium name="Ensembl"/>
        </authorList>
    </citation>
    <scope>IDENTIFICATION</scope>
</reference>
<feature type="coiled-coil region" evidence="1">
    <location>
        <begin position="296"/>
        <end position="323"/>
    </location>
</feature>
<accession>A0AAX7TB75</accession>
<name>A0AAX7TB75_ASTCA</name>
<keyword evidence="1" id="KW-0175">Coiled coil</keyword>
<evidence type="ECO:0000313" key="4">
    <source>
        <dbReference type="Proteomes" id="UP000265100"/>
    </source>
</evidence>
<organism evidence="3 4">
    <name type="scientific">Astatotilapia calliptera</name>
    <name type="common">Eastern happy</name>
    <name type="synonym">Chromis callipterus</name>
    <dbReference type="NCBI Taxonomy" id="8154"/>
    <lineage>
        <taxon>Eukaryota</taxon>
        <taxon>Metazoa</taxon>
        <taxon>Chordata</taxon>
        <taxon>Craniata</taxon>
        <taxon>Vertebrata</taxon>
        <taxon>Euteleostomi</taxon>
        <taxon>Actinopterygii</taxon>
        <taxon>Neopterygii</taxon>
        <taxon>Teleostei</taxon>
        <taxon>Neoteleostei</taxon>
        <taxon>Acanthomorphata</taxon>
        <taxon>Ovalentaria</taxon>
        <taxon>Cichlomorphae</taxon>
        <taxon>Cichliformes</taxon>
        <taxon>Cichlidae</taxon>
        <taxon>African cichlids</taxon>
        <taxon>Pseudocrenilabrinae</taxon>
        <taxon>Haplochromini</taxon>
        <taxon>Astatotilapia</taxon>
    </lineage>
</organism>
<reference evidence="3" key="4">
    <citation type="submission" date="2025-09" db="UniProtKB">
        <authorList>
            <consortium name="Ensembl"/>
        </authorList>
    </citation>
    <scope>IDENTIFICATION</scope>
</reference>
<evidence type="ECO:0000313" key="3">
    <source>
        <dbReference type="Ensembl" id="ENSACLP00000054179.1"/>
    </source>
</evidence>
<dbReference type="AlphaFoldDB" id="A0AAX7TB75"/>
<evidence type="ECO:0000256" key="1">
    <source>
        <dbReference type="SAM" id="Coils"/>
    </source>
</evidence>
<protein>
    <recommendedName>
        <fullName evidence="5">Tubulin epsilon and delta complex protein 2</fullName>
    </recommendedName>
</protein>
<feature type="region of interest" description="Disordered" evidence="2">
    <location>
        <begin position="75"/>
        <end position="128"/>
    </location>
</feature>
<dbReference type="PANTHER" id="PTHR14870">
    <property type="entry name" value="TUBULIN EPSILON AND DELTA COMPLEX PROTEIN 2"/>
    <property type="match status" value="1"/>
</dbReference>
<feature type="compositionally biased region" description="Polar residues" evidence="2">
    <location>
        <begin position="108"/>
        <end position="128"/>
    </location>
</feature>